<dbReference type="Proteomes" id="UP000236370">
    <property type="component" value="Unassembled WGS sequence"/>
</dbReference>
<evidence type="ECO:0000313" key="3">
    <source>
        <dbReference type="EMBL" id="PNI59069.1"/>
    </source>
</evidence>
<dbReference type="EMBL" id="NBAG03000257">
    <property type="protein sequence ID" value="PNI59069.1"/>
    <property type="molecule type" value="Genomic_DNA"/>
</dbReference>
<comment type="similarity">
    <text evidence="1">Belongs to the glycosyl hydrolase 13 family.</text>
</comment>
<dbReference type="InterPro" id="IPR017853">
    <property type="entry name" value="GH"/>
</dbReference>
<dbReference type="PANTHER" id="PTHR43447">
    <property type="entry name" value="ALPHA-AMYLASE"/>
    <property type="match status" value="1"/>
</dbReference>
<feature type="non-terminal residue" evidence="3">
    <location>
        <position position="96"/>
    </location>
</feature>
<dbReference type="Gene3D" id="3.20.20.80">
    <property type="entry name" value="Glycosidases"/>
    <property type="match status" value="1"/>
</dbReference>
<dbReference type="SMR" id="A0A2J8MHS4"/>
<reference evidence="3 4" key="1">
    <citation type="submission" date="2017-12" db="EMBL/GenBank/DDBJ databases">
        <title>High-resolution comparative analysis of great ape genomes.</title>
        <authorList>
            <person name="Pollen A."/>
            <person name="Hastie A."/>
            <person name="Hormozdiari F."/>
            <person name="Dougherty M."/>
            <person name="Liu R."/>
            <person name="Chaisson M."/>
            <person name="Hoppe E."/>
            <person name="Hill C."/>
            <person name="Pang A."/>
            <person name="Hillier L."/>
            <person name="Baker C."/>
            <person name="Armstrong J."/>
            <person name="Shendure J."/>
            <person name="Paten B."/>
            <person name="Wilson R."/>
            <person name="Chao H."/>
            <person name="Schneider V."/>
            <person name="Ventura M."/>
            <person name="Kronenberg Z."/>
            <person name="Murali S."/>
            <person name="Gordon D."/>
            <person name="Cantsilieris S."/>
            <person name="Munson K."/>
            <person name="Nelson B."/>
            <person name="Raja A."/>
            <person name="Underwood J."/>
            <person name="Diekhans M."/>
            <person name="Fiddes I."/>
            <person name="Haussler D."/>
            <person name="Eichler E."/>
        </authorList>
    </citation>
    <scope>NUCLEOTIDE SEQUENCE [LARGE SCALE GENOMIC DNA]</scope>
    <source>
        <strain evidence="3">Yerkes chimp pedigree #C0471</strain>
    </source>
</reference>
<dbReference type="AlphaFoldDB" id="A0A2J8MHS4"/>
<protein>
    <submittedName>
        <fullName evidence="3">AMY2B isoform 3</fullName>
    </submittedName>
</protein>
<name>A0A2J8MHS4_PANTR</name>
<proteinExistence type="inferred from homology"/>
<dbReference type="SUPFAM" id="SSF51445">
    <property type="entry name" value="(Trans)glycosidases"/>
    <property type="match status" value="1"/>
</dbReference>
<evidence type="ECO:0000313" key="4">
    <source>
        <dbReference type="Proteomes" id="UP000236370"/>
    </source>
</evidence>
<evidence type="ECO:0000256" key="1">
    <source>
        <dbReference type="ARBA" id="ARBA00008061"/>
    </source>
</evidence>
<sequence length="96" mass="11417">MKFFLLLFTIGFCWAQYSPNTQQGRTSIVHLFEWRWVDIALECERYLAPKGFGGVQVSPPNENVAIHNPFRPWWERYQPVSYKLCTRSGNEDEFRN</sequence>
<feature type="chain" id="PRO_5014420678" evidence="2">
    <location>
        <begin position="16"/>
        <end position="96"/>
    </location>
</feature>
<accession>A0A2J8MHS4</accession>
<evidence type="ECO:0000256" key="2">
    <source>
        <dbReference type="SAM" id="SignalP"/>
    </source>
</evidence>
<keyword evidence="2" id="KW-0732">Signal</keyword>
<comment type="caution">
    <text evidence="3">The sequence shown here is derived from an EMBL/GenBank/DDBJ whole genome shotgun (WGS) entry which is preliminary data.</text>
</comment>
<organism evidence="3 4">
    <name type="scientific">Pan troglodytes</name>
    <name type="common">Chimpanzee</name>
    <dbReference type="NCBI Taxonomy" id="9598"/>
    <lineage>
        <taxon>Eukaryota</taxon>
        <taxon>Metazoa</taxon>
        <taxon>Chordata</taxon>
        <taxon>Craniata</taxon>
        <taxon>Vertebrata</taxon>
        <taxon>Euteleostomi</taxon>
        <taxon>Mammalia</taxon>
        <taxon>Eutheria</taxon>
        <taxon>Euarchontoglires</taxon>
        <taxon>Primates</taxon>
        <taxon>Haplorrhini</taxon>
        <taxon>Catarrhini</taxon>
        <taxon>Hominidae</taxon>
        <taxon>Pan</taxon>
    </lineage>
</organism>
<gene>
    <name evidence="3" type="ORF">CK820_G0020820</name>
</gene>
<feature type="signal peptide" evidence="2">
    <location>
        <begin position="1"/>
        <end position="15"/>
    </location>
</feature>